<dbReference type="RefSeq" id="WP_184511393.1">
    <property type="nucleotide sequence ID" value="NZ_JACHVT010000012.1"/>
</dbReference>
<dbReference type="InterPro" id="IPR047187">
    <property type="entry name" value="SF1_C_Upf1"/>
</dbReference>
<keyword evidence="3" id="KW-0347">Helicase</keyword>
<dbReference type="CDD" id="cd18808">
    <property type="entry name" value="SF1_C_Upf1"/>
    <property type="match status" value="1"/>
</dbReference>
<keyword evidence="1" id="KW-0547">Nucleotide-binding</keyword>
<gene>
    <name evidence="6" type="ORF">FHW14_003637</name>
</gene>
<protein>
    <recommendedName>
        <fullName evidence="5">DNA2/NAM7 helicase-like C-terminal domain-containing protein</fullName>
    </recommendedName>
</protein>
<proteinExistence type="predicted"/>
<comment type="caution">
    <text evidence="6">The sequence shown here is derived from an EMBL/GenBank/DDBJ whole genome shotgun (WGS) entry which is preliminary data.</text>
</comment>
<accession>A0A839PZ69</accession>
<dbReference type="InterPro" id="IPR027417">
    <property type="entry name" value="P-loop_NTPase"/>
</dbReference>
<keyword evidence="2" id="KW-0378">Hydrolase</keyword>
<evidence type="ECO:0000256" key="4">
    <source>
        <dbReference type="ARBA" id="ARBA00022840"/>
    </source>
</evidence>
<dbReference type="InterPro" id="IPR019993">
    <property type="entry name" value="RecB_nuclease_TM0106_put"/>
</dbReference>
<dbReference type="NCBIfam" id="TIGR03491">
    <property type="entry name" value="TM0106 family RecB-like putative nuclease"/>
    <property type="match status" value="1"/>
</dbReference>
<dbReference type="Gene3D" id="3.40.50.300">
    <property type="entry name" value="P-loop containing nucleotide triphosphate hydrolases"/>
    <property type="match status" value="2"/>
</dbReference>
<dbReference type="GO" id="GO:0043139">
    <property type="term" value="F:5'-3' DNA helicase activity"/>
    <property type="evidence" value="ECO:0007669"/>
    <property type="project" value="TreeGrafter"/>
</dbReference>
<keyword evidence="4" id="KW-0067">ATP-binding</keyword>
<evidence type="ECO:0000256" key="1">
    <source>
        <dbReference type="ARBA" id="ARBA00022741"/>
    </source>
</evidence>
<dbReference type="PANTHER" id="PTHR43788">
    <property type="entry name" value="DNA2/NAM7 HELICASE FAMILY MEMBER"/>
    <property type="match status" value="1"/>
</dbReference>
<dbReference type="AlphaFoldDB" id="A0A839PZ69"/>
<dbReference type="InterPro" id="IPR050534">
    <property type="entry name" value="Coronavir_polyprotein_1ab"/>
</dbReference>
<dbReference type="Pfam" id="PF13604">
    <property type="entry name" value="AAA_30"/>
    <property type="match status" value="1"/>
</dbReference>
<evidence type="ECO:0000256" key="2">
    <source>
        <dbReference type="ARBA" id="ARBA00022801"/>
    </source>
</evidence>
<evidence type="ECO:0000313" key="6">
    <source>
        <dbReference type="EMBL" id="MBB2988443.1"/>
    </source>
</evidence>
<evidence type="ECO:0000259" key="5">
    <source>
        <dbReference type="Pfam" id="PF13087"/>
    </source>
</evidence>
<dbReference type="CDD" id="cd17934">
    <property type="entry name" value="DEXXQc_Upf1-like"/>
    <property type="match status" value="1"/>
</dbReference>
<organism evidence="6 7">
    <name type="scientific">Terracoccus luteus</name>
    <dbReference type="NCBI Taxonomy" id="53356"/>
    <lineage>
        <taxon>Bacteria</taxon>
        <taxon>Bacillati</taxon>
        <taxon>Actinomycetota</taxon>
        <taxon>Actinomycetes</taxon>
        <taxon>Micrococcales</taxon>
        <taxon>Intrasporangiaceae</taxon>
        <taxon>Terracoccus</taxon>
    </lineage>
</organism>
<sequence length="1206" mass="126314">MQLVDARWVHNSGDLSDLLACEIRSRLLRAHAAGIPDSPAPRVRPTSSPALAGIQRREQAQLERFRHLFGSDGVVTIDGPGTAEAYEVAAAATGDALRDHVPVIHRAVLHNGSGYELVPFLVTADPDDAQLDDDQPRYEPWLVTSTRHATPEDVLTASAHADALARAEAATGTMPGPRMHLVLGDGQTRALPIADFAAVHDNVRDRLLALLAEPAELPARRWAPEQPACPACPFAQHCASERERSRDLSLVSGLRTDHARKLTAAGVHTLEDLAAAADSGRPATLSERAFQQLREQARLQVEQDQTRTAHDPVVTVTYRVTRPSALARVADPAVGDLYATVRADDAAAGAGPRTLAHLWALADTAAGEGAVWWAVTAAEEKVAFEAFVDAVTARLREHPDAHVFHFGVHAPEAMKRAAATHSTREAEVDALLRAGALVDLHAVVRAALLVSQRSTALHHLEPLYRVGTAAAGDPAQRADGEMSSAQYLTLLDAAADVIADTDAGMDAGTGAAAEARAAMEGGARRECASVAALRQWLTMLRDTTSGAADPDTVPGPGSFHDLDRPGADEKATARTDALAAEAGLVGALTARGVRELTVLAGTLGYYRREANPAWWDFFAQAETPLSELEVSPVCAVPVSVHADDGALPAGRTRNAKRQLRLRCDPDLPHPFTVGDTVRLLYPSDGASATTNAVVTGAGAVSLEVLESVKPDQIRHSCPAAVLPGPPVSPAPKDAAVATLAASLAGGTTTGDARGADEIDTEADAAPGAGPGLAAGVSGPAVLDLLARRAPRLRPGGTLPSVTAHDGDVVATVIDAVDALDRSYLAVQGPPGAWKTYLATRLIEHLVATARTVGVCSTSHKAVENVLSGLDATRIPVAKRPSGQPDPAHPWEQPRTNDALAAWRMTHPDGHVIGGTAWTFANAAIAHDPVDVLIIDEAGQFALTDVLAVSAAARKLVLLGDPQQLPQLVAGTHPDGVDASALGHLLDGAEIVPGHLGYFLAVSRRMHPAVCAPVSALSYQGLLRSHPTAAGRGVAGVEPGLHYLPVEHEGNTTLAIEEVAAVVETVRALVGRVWSDQGESRPLRASDVLVVTPFNRQVRAVRRALDTAALPEVRVGTVDKFQGQEAPVVVTSLTASSSADLPRGIDFLLSRNRMNVALSRARAVAVVVASPELARSQVSSVEQLRLVSGLLGLLAGAHSWAAPSDGL</sequence>
<dbReference type="SUPFAM" id="SSF52540">
    <property type="entry name" value="P-loop containing nucleoside triphosphate hydrolases"/>
    <property type="match status" value="1"/>
</dbReference>
<evidence type="ECO:0000313" key="7">
    <source>
        <dbReference type="Proteomes" id="UP000590811"/>
    </source>
</evidence>
<dbReference type="InterPro" id="IPR041679">
    <property type="entry name" value="DNA2/NAM7-like_C"/>
</dbReference>
<dbReference type="Proteomes" id="UP000590811">
    <property type="component" value="Unassembled WGS sequence"/>
</dbReference>
<name>A0A839PZ69_9MICO</name>
<dbReference type="GO" id="GO:0016787">
    <property type="term" value="F:hydrolase activity"/>
    <property type="evidence" value="ECO:0007669"/>
    <property type="project" value="UniProtKB-KW"/>
</dbReference>
<dbReference type="PANTHER" id="PTHR43788:SF8">
    <property type="entry name" value="DNA-BINDING PROTEIN SMUBP-2"/>
    <property type="match status" value="1"/>
</dbReference>
<dbReference type="EMBL" id="JACHVT010000012">
    <property type="protein sequence ID" value="MBB2988443.1"/>
    <property type="molecule type" value="Genomic_DNA"/>
</dbReference>
<dbReference type="GO" id="GO:0005524">
    <property type="term" value="F:ATP binding"/>
    <property type="evidence" value="ECO:0007669"/>
    <property type="project" value="UniProtKB-KW"/>
</dbReference>
<evidence type="ECO:0000256" key="3">
    <source>
        <dbReference type="ARBA" id="ARBA00022806"/>
    </source>
</evidence>
<dbReference type="Pfam" id="PF13087">
    <property type="entry name" value="AAA_12"/>
    <property type="match status" value="1"/>
</dbReference>
<feature type="domain" description="DNA2/NAM7 helicase-like C-terminal" evidence="5">
    <location>
        <begin position="997"/>
        <end position="1169"/>
    </location>
</feature>
<reference evidence="6 7" key="1">
    <citation type="submission" date="2020-08" db="EMBL/GenBank/DDBJ databases">
        <title>Genomic Encyclopedia of Type Strains, Phase IV (KMG-V): Genome sequencing to study the core and pangenomes of soil and plant-associated prokaryotes.</title>
        <authorList>
            <person name="Whitman W."/>
        </authorList>
    </citation>
    <scope>NUCLEOTIDE SEQUENCE [LARGE SCALE GENOMIC DNA]</scope>
    <source>
        <strain evidence="6 7">B3ACCR2</strain>
    </source>
</reference>